<evidence type="ECO:0000256" key="2">
    <source>
        <dbReference type="ARBA" id="ARBA00022723"/>
    </source>
</evidence>
<keyword evidence="10" id="KW-1185">Reference proteome</keyword>
<dbReference type="EMBL" id="JAHRHJ020000009">
    <property type="protein sequence ID" value="KAH9300803.1"/>
    <property type="molecule type" value="Genomic_DNA"/>
</dbReference>
<dbReference type="InterPro" id="IPR015324">
    <property type="entry name" value="Ribosomal_Rsm22-like"/>
</dbReference>
<evidence type="ECO:0000256" key="1">
    <source>
        <dbReference type="ARBA" id="ARBA00004173"/>
    </source>
</evidence>
<evidence type="ECO:0000256" key="6">
    <source>
        <dbReference type="ARBA" id="ARBA00023128"/>
    </source>
</evidence>
<feature type="non-terminal residue" evidence="9">
    <location>
        <position position="1"/>
    </location>
</feature>
<dbReference type="InterPro" id="IPR052571">
    <property type="entry name" value="Mt_RNA_Methyltransferase"/>
</dbReference>
<keyword evidence="5" id="KW-0411">Iron-sulfur</keyword>
<evidence type="ECO:0000256" key="7">
    <source>
        <dbReference type="ARBA" id="ARBA00045681"/>
    </source>
</evidence>
<comment type="caution">
    <text evidence="9">The sequence shown here is derived from an EMBL/GenBank/DDBJ whole genome shotgun (WGS) entry which is preliminary data.</text>
</comment>
<comment type="subcellular location">
    <subcellularLocation>
        <location evidence="1">Mitochondrion</location>
    </subcellularLocation>
</comment>
<feature type="non-terminal residue" evidence="9">
    <location>
        <position position="186"/>
    </location>
</feature>
<keyword evidence="4" id="KW-0408">Iron</keyword>
<reference evidence="9 10" key="1">
    <citation type="journal article" date="2021" name="Nat. Plants">
        <title>The Taxus genome provides insights into paclitaxel biosynthesis.</title>
        <authorList>
            <person name="Xiong X."/>
            <person name="Gou J."/>
            <person name="Liao Q."/>
            <person name="Li Y."/>
            <person name="Zhou Q."/>
            <person name="Bi G."/>
            <person name="Li C."/>
            <person name="Du R."/>
            <person name="Wang X."/>
            <person name="Sun T."/>
            <person name="Guo L."/>
            <person name="Liang H."/>
            <person name="Lu P."/>
            <person name="Wu Y."/>
            <person name="Zhang Z."/>
            <person name="Ro D.K."/>
            <person name="Shang Y."/>
            <person name="Huang S."/>
            <person name="Yan J."/>
        </authorList>
    </citation>
    <scope>NUCLEOTIDE SEQUENCE [LARGE SCALE GENOMIC DNA]</scope>
    <source>
        <strain evidence="9">Ta-2019</strain>
    </source>
</reference>
<proteinExistence type="predicted"/>
<dbReference type="GO" id="GO:0005763">
    <property type="term" value="C:mitochondrial small ribosomal subunit"/>
    <property type="evidence" value="ECO:0007669"/>
    <property type="project" value="TreeGrafter"/>
</dbReference>
<evidence type="ECO:0000256" key="4">
    <source>
        <dbReference type="ARBA" id="ARBA00023004"/>
    </source>
</evidence>
<dbReference type="GO" id="GO:0008168">
    <property type="term" value="F:methyltransferase activity"/>
    <property type="evidence" value="ECO:0007669"/>
    <property type="project" value="InterPro"/>
</dbReference>
<dbReference type="AlphaFoldDB" id="A0AA38FFW9"/>
<evidence type="ECO:0000313" key="10">
    <source>
        <dbReference type="Proteomes" id="UP000824469"/>
    </source>
</evidence>
<keyword evidence="6" id="KW-0496">Mitochondrion</keyword>
<protein>
    <recommendedName>
        <fullName evidence="11">Methyltransferase</fullName>
    </recommendedName>
</protein>
<dbReference type="Pfam" id="PF09243">
    <property type="entry name" value="Rsm22"/>
    <property type="match status" value="1"/>
</dbReference>
<dbReference type="GO" id="GO:0003735">
    <property type="term" value="F:structural constituent of ribosome"/>
    <property type="evidence" value="ECO:0007669"/>
    <property type="project" value="TreeGrafter"/>
</dbReference>
<dbReference type="Proteomes" id="UP000824469">
    <property type="component" value="Unassembled WGS sequence"/>
</dbReference>
<comment type="function">
    <text evidence="7">Mitochondrial ribosome (mitoribosome) assembly factor. Binds at the interface of the head and body domains of the mitochondrial small ribosomal subunit (mt-SSU), occluding the mRNA channel and preventing compaction of the head domain towards the body. Probable inactive methyltransferase: retains the characteristic folding and ability to bind S-adenosyl-L-methionine, but it probably lost its methyltransferase activity.</text>
</comment>
<dbReference type="PANTHER" id="PTHR13184">
    <property type="entry name" value="37S RIBOSOMAL PROTEIN S22"/>
    <property type="match status" value="1"/>
</dbReference>
<accession>A0AA38FFW9</accession>
<evidence type="ECO:0000313" key="9">
    <source>
        <dbReference type="EMBL" id="KAH9300803.1"/>
    </source>
</evidence>
<evidence type="ECO:0000256" key="8">
    <source>
        <dbReference type="SAM" id="MobiDB-lite"/>
    </source>
</evidence>
<dbReference type="PANTHER" id="PTHR13184:SF5">
    <property type="entry name" value="METHYLTRANSFERASE-LIKE PROTEIN 17, MITOCHONDRIAL"/>
    <property type="match status" value="1"/>
</dbReference>
<sequence>SLRSLWSHSITNVNLVEPSKAMSYVCRNLLRDVKGLPIIHSYENIQALSQHSSKSERDHDLVIASYVLGEIPSSRERITVARQLWSLTRDILVLIEPGTPEGSSTIRQIRSHILWMEKKKCRKGENTFTEASREQERTKDNSASSQTGAFVVAPCTHDGVCPMDKTGTYCHFVQRLERTHSQRTYK</sequence>
<dbReference type="GO" id="GO:0046872">
    <property type="term" value="F:metal ion binding"/>
    <property type="evidence" value="ECO:0007669"/>
    <property type="project" value="UniProtKB-KW"/>
</dbReference>
<evidence type="ECO:0000256" key="5">
    <source>
        <dbReference type="ARBA" id="ARBA00023014"/>
    </source>
</evidence>
<keyword evidence="3" id="KW-0809">Transit peptide</keyword>
<evidence type="ECO:0000256" key="3">
    <source>
        <dbReference type="ARBA" id="ARBA00022946"/>
    </source>
</evidence>
<dbReference type="OMA" id="APCTHDG"/>
<gene>
    <name evidence="9" type="ORF">KI387_012386</name>
</gene>
<organism evidence="9 10">
    <name type="scientific">Taxus chinensis</name>
    <name type="common">Chinese yew</name>
    <name type="synonym">Taxus wallichiana var. chinensis</name>
    <dbReference type="NCBI Taxonomy" id="29808"/>
    <lineage>
        <taxon>Eukaryota</taxon>
        <taxon>Viridiplantae</taxon>
        <taxon>Streptophyta</taxon>
        <taxon>Embryophyta</taxon>
        <taxon>Tracheophyta</taxon>
        <taxon>Spermatophyta</taxon>
        <taxon>Pinopsida</taxon>
        <taxon>Pinidae</taxon>
        <taxon>Conifers II</taxon>
        <taxon>Cupressales</taxon>
        <taxon>Taxaceae</taxon>
        <taxon>Taxus</taxon>
    </lineage>
</organism>
<name>A0AA38FFW9_TAXCH</name>
<dbReference type="GO" id="GO:0051536">
    <property type="term" value="F:iron-sulfur cluster binding"/>
    <property type="evidence" value="ECO:0007669"/>
    <property type="project" value="UniProtKB-KW"/>
</dbReference>
<feature type="region of interest" description="Disordered" evidence="8">
    <location>
        <begin position="125"/>
        <end position="146"/>
    </location>
</feature>
<dbReference type="GO" id="GO:0006412">
    <property type="term" value="P:translation"/>
    <property type="evidence" value="ECO:0007669"/>
    <property type="project" value="InterPro"/>
</dbReference>
<keyword evidence="2" id="KW-0479">Metal-binding</keyword>
<evidence type="ECO:0008006" key="11">
    <source>
        <dbReference type="Google" id="ProtNLM"/>
    </source>
</evidence>
<feature type="compositionally biased region" description="Basic and acidic residues" evidence="8">
    <location>
        <begin position="131"/>
        <end position="140"/>
    </location>
</feature>